<dbReference type="EMBL" id="CP036264">
    <property type="protein sequence ID" value="QEG01889.1"/>
    <property type="molecule type" value="Genomic_DNA"/>
</dbReference>
<dbReference type="GO" id="GO:0005576">
    <property type="term" value="C:extracellular region"/>
    <property type="evidence" value="ECO:0007669"/>
    <property type="project" value="UniProtKB-SubCell"/>
</dbReference>
<feature type="region of interest" description="Disordered" evidence="7">
    <location>
        <begin position="2633"/>
        <end position="2652"/>
    </location>
</feature>
<dbReference type="SMART" id="SM00112">
    <property type="entry name" value="CA"/>
    <property type="match status" value="1"/>
</dbReference>
<dbReference type="InterPro" id="IPR001343">
    <property type="entry name" value="Hemolysn_Ca-bd"/>
</dbReference>
<dbReference type="GO" id="GO:0016020">
    <property type="term" value="C:membrane"/>
    <property type="evidence" value="ECO:0007669"/>
    <property type="project" value="InterPro"/>
</dbReference>
<organism evidence="9 10">
    <name type="scientific">Stieleria maiorica</name>
    <dbReference type="NCBI Taxonomy" id="2795974"/>
    <lineage>
        <taxon>Bacteria</taxon>
        <taxon>Pseudomonadati</taxon>
        <taxon>Planctomycetota</taxon>
        <taxon>Planctomycetia</taxon>
        <taxon>Pirellulales</taxon>
        <taxon>Pirellulaceae</taxon>
        <taxon>Stieleria</taxon>
    </lineage>
</organism>
<dbReference type="PROSITE" id="PS00018">
    <property type="entry name" value="EF_HAND_1"/>
    <property type="match status" value="1"/>
</dbReference>
<dbReference type="SMART" id="SM00722">
    <property type="entry name" value="CASH"/>
    <property type="match status" value="3"/>
</dbReference>
<protein>
    <recommendedName>
        <fullName evidence="3">Probable pectate lyase C</fullName>
    </recommendedName>
</protein>
<dbReference type="Pfam" id="PF00028">
    <property type="entry name" value="Cadherin"/>
    <property type="match status" value="1"/>
</dbReference>
<feature type="region of interest" description="Disordered" evidence="7">
    <location>
        <begin position="3447"/>
        <end position="3467"/>
    </location>
</feature>
<dbReference type="RefSeq" id="WP_147870904.1">
    <property type="nucleotide sequence ID" value="NZ_CP036264.1"/>
</dbReference>
<feature type="compositionally biased region" description="Acidic residues" evidence="7">
    <location>
        <begin position="2405"/>
        <end position="2415"/>
    </location>
</feature>
<dbReference type="InterPro" id="IPR006633">
    <property type="entry name" value="Carb-bd_sugar_hydrolysis-dom"/>
</dbReference>
<dbReference type="InterPro" id="IPR002126">
    <property type="entry name" value="Cadherin-like_dom"/>
</dbReference>
<evidence type="ECO:0000256" key="5">
    <source>
        <dbReference type="ARBA" id="ARBA00022729"/>
    </source>
</evidence>
<dbReference type="SUPFAM" id="SSF49313">
    <property type="entry name" value="Cadherin-like"/>
    <property type="match status" value="1"/>
</dbReference>
<dbReference type="InterPro" id="IPR011050">
    <property type="entry name" value="Pectin_lyase_fold/virulence"/>
</dbReference>
<feature type="region of interest" description="Disordered" evidence="7">
    <location>
        <begin position="2703"/>
        <end position="2729"/>
    </location>
</feature>
<dbReference type="InterPro" id="IPR036439">
    <property type="entry name" value="Dockerin_dom_sf"/>
</dbReference>
<name>A0A5B9MKU7_9BACT</name>
<evidence type="ECO:0000313" key="10">
    <source>
        <dbReference type="Proteomes" id="UP000321353"/>
    </source>
</evidence>
<dbReference type="InterPro" id="IPR021720">
    <property type="entry name" value="Malectin_dom"/>
</dbReference>
<dbReference type="InterPro" id="IPR015919">
    <property type="entry name" value="Cadherin-like_sf"/>
</dbReference>
<feature type="compositionally biased region" description="Low complexity" evidence="7">
    <location>
        <begin position="2353"/>
        <end position="2365"/>
    </location>
</feature>
<reference evidence="9 10" key="1">
    <citation type="submission" date="2019-02" db="EMBL/GenBank/DDBJ databases">
        <title>Planctomycetal bacteria perform biofilm scaping via a novel small molecule.</title>
        <authorList>
            <person name="Jeske O."/>
            <person name="Boedeker C."/>
            <person name="Wiegand S."/>
            <person name="Breitling P."/>
            <person name="Kallscheuer N."/>
            <person name="Jogler M."/>
            <person name="Rohde M."/>
            <person name="Petersen J."/>
            <person name="Medema M.H."/>
            <person name="Surup F."/>
            <person name="Jogler C."/>
        </authorList>
    </citation>
    <scope>NUCLEOTIDE SEQUENCE [LARGE SCALE GENOMIC DNA]</scope>
    <source>
        <strain evidence="9 10">Mal15</strain>
    </source>
</reference>
<accession>A0A5B9MKU7</accession>
<dbReference type="InterPro" id="IPR006626">
    <property type="entry name" value="PbH1"/>
</dbReference>
<dbReference type="Gene3D" id="2.160.20.10">
    <property type="entry name" value="Single-stranded right-handed beta-helix, Pectin lyase-like"/>
    <property type="match status" value="6"/>
</dbReference>
<keyword evidence="10" id="KW-1185">Reference proteome</keyword>
<sequence>MPQPSQQRLVDGLENLSQWSESLRSFGELDLPISVIRPDAVQASVTVGDHLPIGSILESRLVDPVSSYFASLAGGVGDSTALAALLNATDLSTSNQLLFEVDINEIRTATQQIDLSRLQDESVLRIDASQEVTVSVESGVDLRLRFGLDLDPEIDSIDSFFIEPTEMVFSSSVNAGDLILDADVGFLSMNTSSGAMDVDVQVKAELSDPDQGSSPRITSAQLRGMTLSEFVTTTTLASTFEARLPLVSEFASDATNRFDIGKPLVVTVSDDVYEGVDPTITYAGDGLEEFRSFRRIDAGQTVSLFKELSRWFDAFAETSALQVQLPLVQNTTFGDLVDFGDLVTTQLVSPLVDDSDAPTFATVQELAEQLVVATGRPIAEIDPRYDTASNRLSFHLPLNGVQFDASAAAAVFDVDLAPLTLLNQTNSISLVASNNELRFDVEIDLSPFQATFRGEVDLPADGQLSSDASFALAINEQSPVSVLVSRDTNNTGPADLVDDFLTALSAAGLSDVQVTLDQGRLRMTAPESDSVGALIVIADPLDTAVTELGLARPVESTVASVSGVQSLNASGQLTGDAHFNLSVHGEPTVAVTVNSASTADNQSTDMLLDDIRDALTASGLGNVGVDRIEDALTFFTTDDVETPSLVLTSTVGDPAVLELGLAVELASLGPIALGGGVDALDGRVLLDNLVVDVGVSGTSNVFAADARYGFVDVGISNGSVSNTYSLLIASPANQPLPLDDLLAEWNKPDTTFQIERTGNAFVSLPITPAGNLLTLTGSPQLDVSIDDLFGNRVIALSGQDLGALEPLLTLDFADVVAGFTDIGRVLGVFLSAQAVNQPLLYSPQTTAKAVELVSDYEGKSATFSQAQVASLQQLESAIESAFELADSQVTLQVATDGSLNVGLDWELNPKQQLTSIDIDLTALSNATVGGIPEWSRSRSLYESNRRSVQTVGGGDVHLDFGFQLTPGLEPVLYVSDTSNVDLAVQIDQNNFNTTVNSGPLSMAVSGGSIVLDDGNGAPARYQLSLPVIAGGRYVASAINDGGAVQATVQGRSTLTLPLTHPTTSVALSPALRIDVPDLSAMDFSVATPDLADIVDQFDAFADQRAMPGFVRRVFDLLQTTFNASVGDVNQPIIGQSLSDSTFLSDLGNEIATALESEFAAGRTSFTDVQAVFQTFNLGPPPAPVPPPVAAPPEDILWTGQITSGLPGITRIQPLASGIPGLSTDVDAILVGDGTVAMNFGYDFVLNEPVIGLEELDELNLSLVGAVPQFNQLEPVRGNQGSIETYVRDDSLILTHARTFAEGDRHSYSVDLNVGDPIQVVVMPSATLRPRVKVTKPGGGSVVLDVSTPFLDTFSSSPNPGDPVIFAGRDAIASVAGTYVIEIDDFTNSSGSYAAWFGGTRIQEKIVFDLGKGDDIIYESELDKGLTVDDIKADPQRAPVKRSQVKGDAFFDVVVEGDSQDGFNYLSLDDLAIETDTPGPVSRTLDLVERAGYTPATLDSGTLRVIFDGSVRTTEQPTFNTGVLRVRFLDAANQPVGSGQSLNIVGQQFSIVGVPAWDSAGVQLRGLVDVPAGARKLVYELSVDNGFQGDVLLSDAKLVVRHNEPLMRFGIETQWPIDFDVPRAFTPKELADSISLAQQSVEFVGLELNVGEAIRQFAKPVIDELKAQTTLLRDPVESLRKPVVSSDAHWTLRRVFGSTTILDMVESVTGDIESFEDMDQFFKVIDIIADMNPSQPGAGFIDIGGFQLLMNDYDPLQPESPTNRRDWIDVVLYDDNNPNVITDFDTQSGEYAFKINELKVNGGGDLQIDLLRNARGFSDLLIGRPVTIVDFQMPELNLRHTINRGFGVTIWDFLPGFSNRLSGEVRVRANIHLGYDNIDGPFVYANDSLIELGGEITVDLATFEISLPYLEAVKKVTEKCNKVIAGICDSVAKVVEWVDEQRIAVGRAGLRGGIDVNVTLKPKDADGDGKIRATEWEQTAQYRDNIDQLTATGSDGALDASAILTQVGMHCKFDFYGQIDGVIEAFYRAGKAGSDEKNLARINLYHSNSAHNFVANLTNDTNRLIDLINANQSGDDLAHVALADCGVNPPTLATLVPGSGPDELTLLLNMGPRAGFRQTVNTTDGNETFSVENTGTPGVVRVTFGPFVQVYGQPGKTITKVVADGGQGDDTIVAADDFNIAVDFYGGAGNDFLVGGMLNDAINGGSGRDTLVGGLGADQMDGGGDPDEVRGGEGADTLYGGTGWDSLYGGSGNDRIDGDSGNDLLVGGTGTDVLQGGSGSDLLYGHLDPASPGTSDDSAPDSLHGGTGNDFLDGGFGNDFLSGDEGHDQLFGNRGNDGLSGGTGDDTLDGGDGVDLLEGDSGADLLRGGDDDDVLYGNNRTNSPGDLSGDVLYGQRGDDELHGQDGDDFLDGGDDADTLHGGDGTDRLFGRDGQDVLYGDAGNDAVDGGNQDDVLYGGPGMDTLSGGFGEDTLRGESGNDELYGGPDNDTIEGGSGSDLVDGQSGNDTIYGHTIDGTGDDNLRDRLNGSFGADTIYGGGGPDIIRGGGDNDFLYGQNGDDEIFGEQGIDRIEGGTGSDTLDGGSQNDFVYGHSASGAGDDLASDSLLGGYGDDLLIGNGGPDHIRGGPDKDLIYGHSNSGTADDEAADSLYGDDHEDTILGQGGPDTIFGGHGNDSLIGGAGADVINGDDGHDALFGGEDADSIDGGDGNDEIEGGEGADTIFGGAGDDRVQGGLAADSIQGGTGRDELRGGEGDDVIAGGEDDDRIFGEQGNDHLLGDDGNDTIEGGSGVDTLQGGSGDDRLIAGSGIGNVIRGDAGDDFITGSDEGGESDPDFSDATYFGDFIDGGSGADTIDALGGADHVLGGVGNDTIRSGAGGDFVQGGWGDDLIDLGSGTHDVGHGDEGNDVLYGSVFGDDILIGHSGDDKLFGRGGNDGLYGGDGDDLLDGGTGTDVISGDAGDDELIGGGGVGDQLSGGAGNDVIRGSDDGADIADGGPGKDVIYGFGGNDSLAGGDDDDVIHGGSGDDLIEGGQGSDTLLGEADHDVIYGHTAVGSDDDDAVDYLYGDFGIGSVGTTVLVTMGNPGRDQLFGGGGNDLLFGEGDDDAINPGAGASDVVDFGSGESAVPNDFIPPSPTPAPAVQSQDLPQSQASTLPTGDDEAGRWHGVGGSNGSDGISGRVALATEPSIAIVGDARYVAWADDRSGTYQIYVARHDSASGWTELDRSAGYGGISNSGSSSRAPSITVDASGRPVVAWTERSGTQSNIHVAVWNPVDGHWQSLAGAGQSSRASESGRASQPQIVSTTAGIVVFWIDELTGTRDLAAFRFDGVANQWVGLDGSSNGFGVCLTQNVLDYSVDVDGSKIAIGFTKTDGTVSNVHVKEFGGVSWTDLSASPVTGISDAAESASEVSVAYHQGELFAAWTDSLSSDSFGSEVYVLRRTGTTWTDAGTGSAAERGVSGPIRQSTGRVHDPVLSSNAGRLYLSWIDHRDAIDPGKVFSLQWSGLQFQAAIGGDASGAGIVRGQDDIDTIVSSVDSSGRLWLTWARQHDGVGAIGLVGQGTSATNVFLADSTNTVANILATTDLNPGDRIVIVGDQPVGFTVLAADSGVQILGAPGVSIHGPVAVDGATGVLLQNLQLESSLSILDASNFTMRDSSLLVGGVFVSGGNNLSFIRNDFGFPVTLAGAGNGILLSQNRFQSGLELTGNAVDVAINDNIVASDGIDVFGVTSGVMRANSVVGTLDLQAEWTGAIEDNRFHGSPVGVRYAAPAQLRDNRIDGNQTGVVVDWNDPASGFGQVGVHATNQIEGNGTGVLLNTTNATVSGQEIHNNGVGISGVGRAGGFDPLRPNRLVGNTTGIATTGPIEFNTIIGGSVGISAASTQTISHNVFQNSATSIDVSGTTSTRIQSNTFVDTSGTHVHLHNQAMETEIRGNLMSTSGGTNIVVEPDSEPGFFSDHNLLHAEDGGHLVRYSVTDFDDILDWQRDLHKFDLNSFGTTVVSPTGIEPVYSLGTSPPDRLIRAAANQRRTGPGTDGGSSLTPVATSVAANTIANPVFSGGMTGWTASPTLSRSLSTEAFYQGNQSLRIATSISGTLSQVVGLNSVGVDLTKVDAGRMDAVASLRVRVEGGGPPKSTLRLELEFRSASDSVLKTVQVDADASDDRWSLVGDRVAIPPLTRSVAYRVVSDGAAPVGTQELIDDASLIFVDDAFAADLGAGGGSESDAGQIAGPRLYLRRPDLYLDWERDVPKTIHWDSHDVPANEPIRIELWQDTSDGPAFLTTITTATANDGQYTWTPVSSGIDFGTHGLRLQLSLANDRIVFDRSFESFSVPEQSSQYFVNDVLSGADEYTTAAGSHRNTGRLPTSPKPSIDSVLQAYMLSAGDTLYADNGDYRLFYPITISNVPGIGDDEGFVMRGALNGTTTLRHAGPLTVAPLVELLDADFVTVSDFRLNDAQYGLYASDGTTSLTAERLEVSGHDVDGISLGSGHAQRLTEITAADNGRFGIYSQGSVGELVAADVSDNASGGVRITGNVGLINQSAFYNNGGSGLYLDQAGSVTITSSTASRNDGHGLFAYGLVDGAVIGTSDLSLAAGNQFYENAGDGVYASGLALIAGNVAYGNASGAGVRNRSGGTVQNNVSFGNLVGIDSYGPVIGNRVYDNRDGVRGYYDESIRDNVVYSNDYGILAFNSSEDVNNNLVYDIAEIAVSLNQPQETTRIRNNTIVVGGHAAALRIVDGHGPSVTNNILVVDGGSVFDLNAPSQLTHRSDYNLYHVTGTGNLGVWAGVARSTLSAWQLASGADASSLVGDPHFVDVAGADGIVGASGTARGFDDDFHLQSQFGSLHGQSFAPVIDPANGLPVLAIGTWMLDARQSIGIDRGDESIPVGDEPSDNGGYINLGAYGGTTAASKSPSQFMLVTKPSAAANWPAGQSFPIHWRTSETGGTVDIQLVPDGGGTPILIADDTTNDGQFTFTVDTSVPPGAYIVSVETAAGLAGMTPFPIHVTGQINAYYVNIPGDADLTDNQYTTAAGDPSFSGTSPDAPKSSIREILFAYDLEPGDIIFVDTGLYTVEANIVIDAEDSGVRIVGPTEVGKAAILDRGNTNAGSYVFDLVGTDSVTLSNLSISGADSGIHLGTSAGNTNTTIVGNDLFGNQTHGVVVFGGNTDTLIEGNSVHDNVYYGLRIDGDRTTVSGNRVYANQSGVSAGYTGQQTQRTIIDNVVHSNTSQGIYLYGFNTEAIDNEVYGHSSGVGIQMEPGSVARGNVVHGNDVGIGTQYGATVDSNRVYDNRIGIRTTSGYDTVLVGNRVYSNSEGIRIDGQNYVTISNNLVYANTNSAVYLKGGYRSGEAHPRITGNTIYQSVGDAVTIEQSSEVRLSNNILWVENGAAISVAADAQVGFASDYNLFHLAGAGILSRWDGQGIDGLASWRFELGFDFDGLSGDPMFLDVDGDDGLVGFDRDVLSTMIIDDGDAGFSTTGTWTTYTTGGGNPGGFDDDYRQGDFGDNGTATWTFSGLTAGTTYRLAATWRGDYYADAQYRVSSGGREIGVVNKRQYEFGGDAADDFIADGHGWEWFGHYVASGDTIQVTLIDTGGFRYSYADAMRLDAIAGDRGIDDDFHLRSGSPAIDRGDPLSPYFLEPLPSGDRINLGAYGNTSEATPSDSQTVQVTSPVGLEKWTAGDTETIEFRSSGLTAMRTALALNAGGTAVGGWSGNAFQGNSHRANVAQPVDLTAVPNPAPAEIYQSYAYSANSVEPLRYELPLRSGSYTVRLHFVSTPYTTFDLSLQGQVVESSVDLNAQAGGTERGLVKEFAVTVVGDEGLVIEMASVNGWFAEGLAGIEVLQPNTNGSANPTAAIDVSTDGGASWAEIATGIALDTRGVGRYDWTILSGFITTGSTALVRVRSGGVSGRSASAFMITPAGNQFYVNVAGDADLTDNQYTTAAGDNAANGRSPSTPMASIAALLRAYDLNPGDTIYVDTGTYDLLANIVIDAEDSGVRIVGPTEVGKAAILDRGNTNAGSYVFDLVGTDSVTLSNLSISGADSGIHLGTSAGNTNTTIVGNDLFGNQTHGVVVFGGNTDTLIEGNSVHDNVYYGLRIDGDRTTVSGNRVYANQSGVSAGYTGQQTQRTIIDNVVHSNTSQGIYLYGFNTEAIDNEVYGHSSGVGIQMEPGSVARGNVVHGNDVGIGTQYGATVDSNWVYDNRIGIRTTSGYDTVLVGNRVYSNSEGIRIDGQNYVTISNNLVYANTNSAVYLKGGYRSGEAHPRITGNTIYQSVGDAVTIEQSSDVRLSNNILWVENGAAISVAADAQFGFASDYNLVHLGTGSSVSYGIFAGQIQSDLAAWQAATGDAARSIAADPLFLDVNGIDNRLGYVDGQDHSRDDNWTLGKASPAIDSGFSWVAFASDAIGSPRRDDVATPDSGSLDYFQTPISDTPFVSSGTAMNWKAGYPDYASQYVLPFAFPFFGQVYGTVTITTGGLIQFENTGSIHWDETAADRFSDAPQIAALWDNLRTNETDDDIFIDESTADQVTIRWDATHVDDGRDVDFAVTLYADGEFRFSYGSDVSGSPVAGYADPRSARTHFVLPPLTQSPAANQAIDFELRPGQVDRGALEFRGSSDDNLAPLVTSTLPGAIGQQQPISALIDSVRIQFSEEVNYFDAGSFAAYELREAGANGTFGDGDDVVYQLVPQFSLGNSFVDLQILFAQAQQSLLSQSPIADGPISQSLAPSLLEGFLPEGTYRFSVQSDQTGGVRDTAGLLIDGDGDANPGGNYVREFEVFFLPEFTSLSLSANANEGGTATLSGEIIDHSAATSHSVQVDWGDGTAIATYAISAGQTSFQIHRTYAQDSVPAAGGQFVVTATLVNNLGRSSGASGPMGVAVHNVAPVLTSLTAPTDVTEGQEFTLTGQFSDPGTADTHVLSVDWGDGSPTQQVTLAVGSREFSVPHIYLNVPSRLTPIDRTINITLGDDGSTTVSANRGIRLTPINAPPSIDDAVMVVNEMADDGQIVGQLINADPDLIAPNEDTQSFAIVGGSGLGRFAIDNSGIITVVNGAALDFESVNSYSLVIEVTDGHGLKDQATITINLANVPEVESIQIGDGTRQRSVIRRITVRFDTLVTFDPGAFEIQKIGGGSIQPDVATEVVNGKTVATLTFQGQSTIGGSLADGNYRLRIVHDRVVAGELKMRTDAVDDFFRFFGDTDGDRDVDGQDYGRLGLTFLKSSPNPAFNPALDFDGDGDVDGQDYANFGVRFLRRLPE</sequence>
<dbReference type="SUPFAM" id="SSF51120">
    <property type="entry name" value="beta-Roll"/>
    <property type="match status" value="7"/>
</dbReference>
<dbReference type="PROSITE" id="PS50268">
    <property type="entry name" value="CADHERIN_2"/>
    <property type="match status" value="1"/>
</dbReference>
<dbReference type="SMART" id="SM00710">
    <property type="entry name" value="PbH1"/>
    <property type="match status" value="34"/>
</dbReference>
<evidence type="ECO:0000256" key="3">
    <source>
        <dbReference type="ARBA" id="ARBA00016512"/>
    </source>
</evidence>
<dbReference type="InterPro" id="IPR018247">
    <property type="entry name" value="EF_Hand_1_Ca_BS"/>
</dbReference>
<dbReference type="PANTHER" id="PTHR38340:SF1">
    <property type="entry name" value="S-LAYER PROTEIN"/>
    <property type="match status" value="1"/>
</dbReference>
<dbReference type="InterPro" id="IPR018466">
    <property type="entry name" value="Kre9/Knh1-like_N"/>
</dbReference>
<dbReference type="SUPFAM" id="SSF51126">
    <property type="entry name" value="Pectin lyase-like"/>
    <property type="match status" value="6"/>
</dbReference>
<evidence type="ECO:0000259" key="8">
    <source>
        <dbReference type="PROSITE" id="PS50268"/>
    </source>
</evidence>
<feature type="region of interest" description="Disordered" evidence="7">
    <location>
        <begin position="2249"/>
        <end position="2424"/>
    </location>
</feature>
<dbReference type="PANTHER" id="PTHR38340">
    <property type="entry name" value="S-LAYER PROTEIN"/>
    <property type="match status" value="1"/>
</dbReference>
<keyword evidence="6" id="KW-0677">Repeat</keyword>
<dbReference type="Gene3D" id="2.150.10.10">
    <property type="entry name" value="Serralysin-like metalloprotease, C-terminal"/>
    <property type="match status" value="11"/>
</dbReference>
<dbReference type="Pfam" id="PF00353">
    <property type="entry name" value="HemolysinCabind"/>
    <property type="match status" value="21"/>
</dbReference>
<dbReference type="InterPro" id="IPR050557">
    <property type="entry name" value="RTX_toxin/Mannuronan_C5-epim"/>
</dbReference>
<dbReference type="InterPro" id="IPR018511">
    <property type="entry name" value="Hemolysin-typ_Ca-bd_CS"/>
</dbReference>
<feature type="region of interest" description="Disordered" evidence="7">
    <location>
        <begin position="3100"/>
        <end position="3173"/>
    </location>
</feature>
<dbReference type="Pfam" id="PF13229">
    <property type="entry name" value="Beta_helix"/>
    <property type="match status" value="4"/>
</dbReference>
<dbReference type="InterPro" id="IPR039448">
    <property type="entry name" value="Beta_helix"/>
</dbReference>
<feature type="domain" description="Cadherin" evidence="8">
    <location>
        <begin position="6988"/>
        <end position="7086"/>
    </location>
</feature>
<evidence type="ECO:0000256" key="1">
    <source>
        <dbReference type="ARBA" id="ARBA00002822"/>
    </source>
</evidence>
<gene>
    <name evidence="9" type="primary">cya_3</name>
    <name evidence="9" type="ORF">Mal15_59700</name>
</gene>
<feature type="compositionally biased region" description="Basic and acidic residues" evidence="7">
    <location>
        <begin position="2395"/>
        <end position="2404"/>
    </location>
</feature>
<dbReference type="InterPro" id="IPR012334">
    <property type="entry name" value="Pectin_lyas_fold"/>
</dbReference>
<feature type="compositionally biased region" description="Acidic residues" evidence="7">
    <location>
        <begin position="2703"/>
        <end position="2716"/>
    </location>
</feature>
<dbReference type="Proteomes" id="UP000321353">
    <property type="component" value="Chromosome"/>
</dbReference>
<dbReference type="Gene3D" id="1.10.1330.10">
    <property type="entry name" value="Dockerin domain"/>
    <property type="match status" value="1"/>
</dbReference>
<dbReference type="Pfam" id="PF11721">
    <property type="entry name" value="Malectin"/>
    <property type="match status" value="1"/>
</dbReference>
<dbReference type="PROSITE" id="PS00330">
    <property type="entry name" value="HEMOLYSIN_CALCIUM"/>
    <property type="match status" value="17"/>
</dbReference>
<dbReference type="PRINTS" id="PR00313">
    <property type="entry name" value="CABNDNGRPT"/>
</dbReference>
<evidence type="ECO:0000313" key="9">
    <source>
        <dbReference type="EMBL" id="QEG01889.1"/>
    </source>
</evidence>
<feature type="compositionally biased region" description="Low complexity" evidence="7">
    <location>
        <begin position="2308"/>
        <end position="2322"/>
    </location>
</feature>
<evidence type="ECO:0000256" key="4">
    <source>
        <dbReference type="ARBA" id="ARBA00022525"/>
    </source>
</evidence>
<comment type="function">
    <text evidence="1">Converts beta-D-mannuronic acid (M) to alpha-L-guluronic acid (G), producing a polymer with gel-forming capacity, required for the formation of the cyst coat.</text>
</comment>
<comment type="subcellular location">
    <subcellularLocation>
        <location evidence="2">Secreted</location>
    </subcellularLocation>
</comment>
<feature type="compositionally biased region" description="Polar residues" evidence="7">
    <location>
        <begin position="3140"/>
        <end position="3154"/>
    </location>
</feature>
<evidence type="ECO:0000256" key="7">
    <source>
        <dbReference type="SAM" id="MobiDB-lite"/>
    </source>
</evidence>
<dbReference type="GO" id="GO:0000272">
    <property type="term" value="P:polysaccharide catabolic process"/>
    <property type="evidence" value="ECO:0007669"/>
    <property type="project" value="InterPro"/>
</dbReference>
<dbReference type="Gene3D" id="2.60.40.60">
    <property type="entry name" value="Cadherins"/>
    <property type="match status" value="1"/>
</dbReference>
<evidence type="ECO:0000256" key="6">
    <source>
        <dbReference type="ARBA" id="ARBA00022737"/>
    </source>
</evidence>
<dbReference type="Pfam" id="PF10342">
    <property type="entry name" value="Kre9_KNH"/>
    <property type="match status" value="1"/>
</dbReference>
<dbReference type="GO" id="GO:0007156">
    <property type="term" value="P:homophilic cell adhesion via plasma membrane adhesion molecules"/>
    <property type="evidence" value="ECO:0007669"/>
    <property type="project" value="InterPro"/>
</dbReference>
<dbReference type="CDD" id="cd11304">
    <property type="entry name" value="Cadherin_repeat"/>
    <property type="match status" value="1"/>
</dbReference>
<dbReference type="GO" id="GO:0005509">
    <property type="term" value="F:calcium ion binding"/>
    <property type="evidence" value="ECO:0007669"/>
    <property type="project" value="InterPro"/>
</dbReference>
<proteinExistence type="predicted"/>
<keyword evidence="4" id="KW-0964">Secreted</keyword>
<evidence type="ECO:0000256" key="2">
    <source>
        <dbReference type="ARBA" id="ARBA00004613"/>
    </source>
</evidence>
<keyword evidence="5" id="KW-0732">Signal</keyword>
<dbReference type="KEGG" id="smam:Mal15_59700"/>
<dbReference type="InterPro" id="IPR011049">
    <property type="entry name" value="Serralysin-like_metalloprot_C"/>
</dbReference>